<evidence type="ECO:0000259" key="6">
    <source>
        <dbReference type="Pfam" id="PF00266"/>
    </source>
</evidence>
<dbReference type="InterPro" id="IPR010970">
    <property type="entry name" value="Cys_dSase_SufS"/>
</dbReference>
<dbReference type="GO" id="GO:0006534">
    <property type="term" value="P:cysteine metabolic process"/>
    <property type="evidence" value="ECO:0007669"/>
    <property type="project" value="InterPro"/>
</dbReference>
<dbReference type="Gene3D" id="3.90.1150.10">
    <property type="entry name" value="Aspartate Aminotransferase, domain 1"/>
    <property type="match status" value="1"/>
</dbReference>
<proteinExistence type="predicted"/>
<evidence type="ECO:0000256" key="2">
    <source>
        <dbReference type="ARBA" id="ARBA00012239"/>
    </source>
</evidence>
<evidence type="ECO:0000313" key="7">
    <source>
        <dbReference type="EMBL" id="CAB4684333.1"/>
    </source>
</evidence>
<dbReference type="CDD" id="cd06453">
    <property type="entry name" value="SufS_like"/>
    <property type="match status" value="1"/>
</dbReference>
<dbReference type="InterPro" id="IPR015424">
    <property type="entry name" value="PyrdxlP-dep_Trfase"/>
</dbReference>
<dbReference type="EC" id="2.8.1.7" evidence="2"/>
<dbReference type="Pfam" id="PF00266">
    <property type="entry name" value="Aminotran_5"/>
    <property type="match status" value="1"/>
</dbReference>
<gene>
    <name evidence="7" type="ORF">UFOPK2399_00173</name>
</gene>
<comment type="cofactor">
    <cofactor evidence="1">
        <name>pyridoxal 5'-phosphate</name>
        <dbReference type="ChEBI" id="CHEBI:597326"/>
    </cofactor>
</comment>
<dbReference type="InterPro" id="IPR015422">
    <property type="entry name" value="PyrdxlP-dep_Trfase_small"/>
</dbReference>
<dbReference type="GO" id="GO:0030170">
    <property type="term" value="F:pyridoxal phosphate binding"/>
    <property type="evidence" value="ECO:0007669"/>
    <property type="project" value="InterPro"/>
</dbReference>
<dbReference type="SUPFAM" id="SSF53383">
    <property type="entry name" value="PLP-dependent transferases"/>
    <property type="match status" value="1"/>
</dbReference>
<dbReference type="InterPro" id="IPR000192">
    <property type="entry name" value="Aminotrans_V_dom"/>
</dbReference>
<dbReference type="InterPro" id="IPR015421">
    <property type="entry name" value="PyrdxlP-dep_Trfase_major"/>
</dbReference>
<sequence>MSEVSTLDAHALRADFPIFEQEFHGRPLAFLDSAASAQKPRQVLDAMTHFYETSYANVHRGVYELGERATIALELAREKVRGFVNAPTEREIIFVRNATEAINLVAYAWGLANLGPGDTVLATELEHHSNFVPWQSIANRTGARFAFIPLGENGELDLDALDSFTDANVKVVATGYVSNSLGTINDVGRIASWAHAHGAICFVDAAQAAPHRAIDVQTLGADFIAVSGHKMVGPSGIGFLWGRSELLHATPPFLYGGHMIRHVGDHETTWADLPAKFEAGTAPMAEAVGLGAAVDYLSSVGLDAIEAHEHRLAAYALGLLGEMPGVELYGPPADKRAGIVSFNVFTPTGELVHPHDVAQVLDLDGIAIRAGHHCCQPLMRKLGVSSTNRASFYLYNTADEVDRLAAGIRRAQEMFA</sequence>
<dbReference type="Gene3D" id="3.40.640.10">
    <property type="entry name" value="Type I PLP-dependent aspartate aminotransferase-like (Major domain)"/>
    <property type="match status" value="1"/>
</dbReference>
<dbReference type="PANTHER" id="PTHR43586">
    <property type="entry name" value="CYSTEINE DESULFURASE"/>
    <property type="match status" value="1"/>
</dbReference>
<feature type="domain" description="Aminotransferase class V" evidence="6">
    <location>
        <begin position="30"/>
        <end position="404"/>
    </location>
</feature>
<name>A0A6J6NIM1_9ZZZZ</name>
<organism evidence="7">
    <name type="scientific">freshwater metagenome</name>
    <dbReference type="NCBI Taxonomy" id="449393"/>
    <lineage>
        <taxon>unclassified sequences</taxon>
        <taxon>metagenomes</taxon>
        <taxon>ecological metagenomes</taxon>
    </lineage>
</organism>
<evidence type="ECO:0000256" key="4">
    <source>
        <dbReference type="ARBA" id="ARBA00022898"/>
    </source>
</evidence>
<dbReference type="PANTHER" id="PTHR43586:SF8">
    <property type="entry name" value="CYSTEINE DESULFURASE 1, CHLOROPLASTIC"/>
    <property type="match status" value="1"/>
</dbReference>
<protein>
    <recommendedName>
        <fullName evidence="2">cysteine desulfurase</fullName>
        <ecNumber evidence="2">2.8.1.7</ecNumber>
    </recommendedName>
</protein>
<dbReference type="EMBL" id="CAEZXP010000001">
    <property type="protein sequence ID" value="CAB4684333.1"/>
    <property type="molecule type" value="Genomic_DNA"/>
</dbReference>
<evidence type="ECO:0000256" key="5">
    <source>
        <dbReference type="ARBA" id="ARBA00050776"/>
    </source>
</evidence>
<dbReference type="GO" id="GO:0031071">
    <property type="term" value="F:cysteine desulfurase activity"/>
    <property type="evidence" value="ECO:0007669"/>
    <property type="project" value="UniProtKB-EC"/>
</dbReference>
<keyword evidence="4" id="KW-0663">Pyridoxal phosphate</keyword>
<reference evidence="7" key="1">
    <citation type="submission" date="2020-05" db="EMBL/GenBank/DDBJ databases">
        <authorList>
            <person name="Chiriac C."/>
            <person name="Salcher M."/>
            <person name="Ghai R."/>
            <person name="Kavagutti S V."/>
        </authorList>
    </citation>
    <scope>NUCLEOTIDE SEQUENCE</scope>
</reference>
<keyword evidence="3" id="KW-0808">Transferase</keyword>
<comment type="catalytic activity">
    <reaction evidence="5">
        <text>(sulfur carrier)-H + L-cysteine = (sulfur carrier)-SH + L-alanine</text>
        <dbReference type="Rhea" id="RHEA:43892"/>
        <dbReference type="Rhea" id="RHEA-COMP:14737"/>
        <dbReference type="Rhea" id="RHEA-COMP:14739"/>
        <dbReference type="ChEBI" id="CHEBI:29917"/>
        <dbReference type="ChEBI" id="CHEBI:35235"/>
        <dbReference type="ChEBI" id="CHEBI:57972"/>
        <dbReference type="ChEBI" id="CHEBI:64428"/>
        <dbReference type="EC" id="2.8.1.7"/>
    </reaction>
</comment>
<dbReference type="NCBIfam" id="TIGR01979">
    <property type="entry name" value="sufS"/>
    <property type="match status" value="1"/>
</dbReference>
<evidence type="ECO:0000256" key="1">
    <source>
        <dbReference type="ARBA" id="ARBA00001933"/>
    </source>
</evidence>
<accession>A0A6J6NIM1</accession>
<evidence type="ECO:0000256" key="3">
    <source>
        <dbReference type="ARBA" id="ARBA00022679"/>
    </source>
</evidence>
<dbReference type="AlphaFoldDB" id="A0A6J6NIM1"/>